<evidence type="ECO:0000313" key="3">
    <source>
        <dbReference type="Proteomes" id="UP000557872"/>
    </source>
</evidence>
<organism evidence="2 3">
    <name type="scientific">Oceaniferula marina</name>
    <dbReference type="NCBI Taxonomy" id="2748318"/>
    <lineage>
        <taxon>Bacteria</taxon>
        <taxon>Pseudomonadati</taxon>
        <taxon>Verrucomicrobiota</taxon>
        <taxon>Verrucomicrobiia</taxon>
        <taxon>Verrucomicrobiales</taxon>
        <taxon>Verrucomicrobiaceae</taxon>
        <taxon>Oceaniferula</taxon>
    </lineage>
</organism>
<accession>A0A851GD57</accession>
<gene>
    <name evidence="2" type="ORF">HW115_07660</name>
</gene>
<reference evidence="2 3" key="1">
    <citation type="submission" date="2020-07" db="EMBL/GenBank/DDBJ databases">
        <title>Roseicoccus Jingziensis gen. nov., sp. nov., isolated from coastal seawater.</title>
        <authorList>
            <person name="Feng X."/>
        </authorList>
    </citation>
    <scope>NUCLEOTIDE SEQUENCE [LARGE SCALE GENOMIC DNA]</scope>
    <source>
        <strain evidence="2 3">N1E253</strain>
    </source>
</reference>
<name>A0A851GD57_9BACT</name>
<evidence type="ECO:0000256" key="1">
    <source>
        <dbReference type="SAM" id="Phobius"/>
    </source>
</evidence>
<dbReference type="Proteomes" id="UP000557872">
    <property type="component" value="Unassembled WGS sequence"/>
</dbReference>
<dbReference type="EMBL" id="JACBAZ010000002">
    <property type="protein sequence ID" value="NWK55483.1"/>
    <property type="molecule type" value="Genomic_DNA"/>
</dbReference>
<keyword evidence="1" id="KW-0812">Transmembrane</keyword>
<proteinExistence type="predicted"/>
<keyword evidence="3" id="KW-1185">Reference proteome</keyword>
<feature type="transmembrane region" description="Helical" evidence="1">
    <location>
        <begin position="39"/>
        <end position="58"/>
    </location>
</feature>
<feature type="transmembrane region" description="Helical" evidence="1">
    <location>
        <begin position="7"/>
        <end position="27"/>
    </location>
</feature>
<protein>
    <submittedName>
        <fullName evidence="2">Uncharacterized protein</fullName>
    </submittedName>
</protein>
<dbReference type="RefSeq" id="WP_178931996.1">
    <property type="nucleotide sequence ID" value="NZ_JACBAZ010000002.1"/>
</dbReference>
<sequence>MSLKGFHILFITIATLLCVFVALWAFVLERLPDPGLQMFGASCALASVALPIYGWRFYRKAKAIHV</sequence>
<keyword evidence="1" id="KW-1133">Transmembrane helix</keyword>
<dbReference type="AlphaFoldDB" id="A0A851GD57"/>
<evidence type="ECO:0000313" key="2">
    <source>
        <dbReference type="EMBL" id="NWK55483.1"/>
    </source>
</evidence>
<comment type="caution">
    <text evidence="2">The sequence shown here is derived from an EMBL/GenBank/DDBJ whole genome shotgun (WGS) entry which is preliminary data.</text>
</comment>
<keyword evidence="1" id="KW-0472">Membrane</keyword>